<protein>
    <submittedName>
        <fullName evidence="2">Uncharacterized protein</fullName>
    </submittedName>
</protein>
<gene>
    <name evidence="2" type="ORF">IW249_005689</name>
</gene>
<reference evidence="2 3" key="1">
    <citation type="submission" date="2020-11" db="EMBL/GenBank/DDBJ databases">
        <title>Sequencing the genomes of 1000 actinobacteria strains.</title>
        <authorList>
            <person name="Klenk H.-P."/>
        </authorList>
    </citation>
    <scope>NUCLEOTIDE SEQUENCE [LARGE SCALE GENOMIC DNA]</scope>
    <source>
        <strain evidence="2 3">DSM 101695</strain>
    </source>
</reference>
<name>A0ABS0K9G7_9ACTN</name>
<sequence>MHTAGPNEDDGLLLWLVIATSVLLLFSLI</sequence>
<keyword evidence="1" id="KW-1133">Transmembrane helix</keyword>
<proteinExistence type="predicted"/>
<organism evidence="2 3">
    <name type="scientific">Micromonospora vinacea</name>
    <dbReference type="NCBI Taxonomy" id="709878"/>
    <lineage>
        <taxon>Bacteria</taxon>
        <taxon>Bacillati</taxon>
        <taxon>Actinomycetota</taxon>
        <taxon>Actinomycetes</taxon>
        <taxon>Micromonosporales</taxon>
        <taxon>Micromonosporaceae</taxon>
        <taxon>Micromonospora</taxon>
    </lineage>
</organism>
<feature type="transmembrane region" description="Helical" evidence="1">
    <location>
        <begin position="12"/>
        <end position="28"/>
    </location>
</feature>
<dbReference type="EMBL" id="JADOTY010000001">
    <property type="protein sequence ID" value="MBG6105275.1"/>
    <property type="molecule type" value="Genomic_DNA"/>
</dbReference>
<comment type="caution">
    <text evidence="2">The sequence shown here is derived from an EMBL/GenBank/DDBJ whole genome shotgun (WGS) entry which is preliminary data.</text>
</comment>
<evidence type="ECO:0000256" key="1">
    <source>
        <dbReference type="SAM" id="Phobius"/>
    </source>
</evidence>
<keyword evidence="1" id="KW-0472">Membrane</keyword>
<keyword evidence="3" id="KW-1185">Reference proteome</keyword>
<evidence type="ECO:0000313" key="3">
    <source>
        <dbReference type="Proteomes" id="UP000631791"/>
    </source>
</evidence>
<accession>A0ABS0K9G7</accession>
<keyword evidence="1" id="KW-0812">Transmembrane</keyword>
<dbReference type="Proteomes" id="UP000631791">
    <property type="component" value="Unassembled WGS sequence"/>
</dbReference>
<evidence type="ECO:0000313" key="2">
    <source>
        <dbReference type="EMBL" id="MBG6105275.1"/>
    </source>
</evidence>